<dbReference type="PROSITE" id="PS00086">
    <property type="entry name" value="CYTOCHROME_P450"/>
    <property type="match status" value="1"/>
</dbReference>
<proteinExistence type="inferred from homology"/>
<dbReference type="Pfam" id="PF00067">
    <property type="entry name" value="p450"/>
    <property type="match status" value="1"/>
</dbReference>
<keyword evidence="7 9" id="KW-0408">Iron</keyword>
<evidence type="ECO:0000313" key="11">
    <source>
        <dbReference type="EMBL" id="ETW75301.1"/>
    </source>
</evidence>
<keyword evidence="4 9" id="KW-0349">Heme</keyword>
<dbReference type="GeneID" id="20675460"/>
<reference evidence="11 12" key="1">
    <citation type="journal article" date="2012" name="New Phytol.">
        <title>Insight into trade-off between wood decay and parasitism from the genome of a fungal forest pathogen.</title>
        <authorList>
            <person name="Olson A."/>
            <person name="Aerts A."/>
            <person name="Asiegbu F."/>
            <person name="Belbahri L."/>
            <person name="Bouzid O."/>
            <person name="Broberg A."/>
            <person name="Canback B."/>
            <person name="Coutinho P.M."/>
            <person name="Cullen D."/>
            <person name="Dalman K."/>
            <person name="Deflorio G."/>
            <person name="van Diepen L.T."/>
            <person name="Dunand C."/>
            <person name="Duplessis S."/>
            <person name="Durling M."/>
            <person name="Gonthier P."/>
            <person name="Grimwood J."/>
            <person name="Fossdal C.G."/>
            <person name="Hansson D."/>
            <person name="Henrissat B."/>
            <person name="Hietala A."/>
            <person name="Himmelstrand K."/>
            <person name="Hoffmeister D."/>
            <person name="Hogberg N."/>
            <person name="James T.Y."/>
            <person name="Karlsson M."/>
            <person name="Kohler A."/>
            <person name="Kues U."/>
            <person name="Lee Y.H."/>
            <person name="Lin Y.C."/>
            <person name="Lind M."/>
            <person name="Lindquist E."/>
            <person name="Lombard V."/>
            <person name="Lucas S."/>
            <person name="Lunden K."/>
            <person name="Morin E."/>
            <person name="Murat C."/>
            <person name="Park J."/>
            <person name="Raffaello T."/>
            <person name="Rouze P."/>
            <person name="Salamov A."/>
            <person name="Schmutz J."/>
            <person name="Solheim H."/>
            <person name="Stahlberg J."/>
            <person name="Velez H."/>
            <person name="de Vries R.P."/>
            <person name="Wiebenga A."/>
            <person name="Woodward S."/>
            <person name="Yakovlev I."/>
            <person name="Garbelotto M."/>
            <person name="Martin F."/>
            <person name="Grigoriev I.V."/>
            <person name="Stenlid J."/>
        </authorList>
    </citation>
    <scope>NUCLEOTIDE SEQUENCE [LARGE SCALE GENOMIC DNA]</scope>
    <source>
        <strain evidence="11 12">TC 32-1</strain>
    </source>
</reference>
<evidence type="ECO:0000256" key="7">
    <source>
        <dbReference type="ARBA" id="ARBA00023004"/>
    </source>
</evidence>
<keyword evidence="5 9" id="KW-0479">Metal-binding</keyword>
<dbReference type="GO" id="GO:0004497">
    <property type="term" value="F:monooxygenase activity"/>
    <property type="evidence" value="ECO:0007669"/>
    <property type="project" value="UniProtKB-KW"/>
</dbReference>
<keyword evidence="6 10" id="KW-0560">Oxidoreductase</keyword>
<sequence>MTFTTYGGLAVLFVALFFWRRSKTAGSSLPLPPGPKPWPLLGNITDLKAKEFWLTAAEWAKVFGDVVYLHIFGQGIVFLNSPEAVAELMERRGAIYSDKPALVMVSELCGAEHMVAFTRYGDEARRQRRLMSRALGVNNIKQYHPLIQTETLQFLRRTLADPDYVSNVKRYAGGMTLLVVYGLEVRSNNDKYLVKSEYATDLLANEICSGGGLWPVDIVPALKHLPDWFPGAGFKRKAAMWKRVIEESVDMPYNALKDNIRAGTAVPSFCSTLLEEDGKLATELEEFDIKWTANSMYASSIDTTLTVVTHFLLAMIQNPESMRKAQKELDSVVGTSRLPTFEDRPNLPFIEAIWAECLRWGCPVPLGLPHRLMEDDVFDGMFIPKGTLVFGNVWKMLRDPKLYPDPEKFYPERFLEKVDDVTARRRDPRNYAFGFGRRRCPGVHLIESSVWLLLATMLSTLDISKAVDERGQTIEPEVVFDNSVFRIPNTLKLSITPRSEQARILVLHEA</sequence>
<keyword evidence="12" id="KW-1185">Reference proteome</keyword>
<evidence type="ECO:0000256" key="5">
    <source>
        <dbReference type="ARBA" id="ARBA00022723"/>
    </source>
</evidence>
<comment type="cofactor">
    <cofactor evidence="1 9">
        <name>heme</name>
        <dbReference type="ChEBI" id="CHEBI:30413"/>
    </cofactor>
</comment>
<evidence type="ECO:0000256" key="6">
    <source>
        <dbReference type="ARBA" id="ARBA00023002"/>
    </source>
</evidence>
<dbReference type="Proteomes" id="UP000030671">
    <property type="component" value="Unassembled WGS sequence"/>
</dbReference>
<dbReference type="CDD" id="cd11065">
    <property type="entry name" value="CYP64-like"/>
    <property type="match status" value="1"/>
</dbReference>
<evidence type="ECO:0000256" key="2">
    <source>
        <dbReference type="ARBA" id="ARBA00005179"/>
    </source>
</evidence>
<evidence type="ECO:0000256" key="4">
    <source>
        <dbReference type="ARBA" id="ARBA00022617"/>
    </source>
</evidence>
<evidence type="ECO:0000256" key="9">
    <source>
        <dbReference type="PIRSR" id="PIRSR602401-1"/>
    </source>
</evidence>
<dbReference type="GO" id="GO:0005506">
    <property type="term" value="F:iron ion binding"/>
    <property type="evidence" value="ECO:0007669"/>
    <property type="project" value="InterPro"/>
</dbReference>
<dbReference type="InterPro" id="IPR001128">
    <property type="entry name" value="Cyt_P450"/>
</dbReference>
<dbReference type="PANTHER" id="PTHR46300">
    <property type="entry name" value="P450, PUTATIVE (EUROFUNG)-RELATED-RELATED"/>
    <property type="match status" value="1"/>
</dbReference>
<evidence type="ECO:0000256" key="3">
    <source>
        <dbReference type="ARBA" id="ARBA00010617"/>
    </source>
</evidence>
<dbReference type="GO" id="GO:0020037">
    <property type="term" value="F:heme binding"/>
    <property type="evidence" value="ECO:0007669"/>
    <property type="project" value="InterPro"/>
</dbReference>
<dbReference type="InterPro" id="IPR050364">
    <property type="entry name" value="Cytochrome_P450_fung"/>
</dbReference>
<dbReference type="KEGG" id="hir:HETIRDRAFT_442518"/>
<comment type="similarity">
    <text evidence="3 10">Belongs to the cytochrome P450 family.</text>
</comment>
<gene>
    <name evidence="11" type="primary">cyp17</name>
    <name evidence="11" type="ORF">HETIRDRAFT_442518</name>
</gene>
<evidence type="ECO:0000256" key="10">
    <source>
        <dbReference type="RuleBase" id="RU000461"/>
    </source>
</evidence>
<keyword evidence="8 10" id="KW-0503">Monooxygenase</keyword>
<accession>W4JR08</accession>
<dbReference type="eggNOG" id="KOG0156">
    <property type="taxonomic scope" value="Eukaryota"/>
</dbReference>
<organism evidence="11 12">
    <name type="scientific">Heterobasidion irregulare (strain TC 32-1)</name>
    <dbReference type="NCBI Taxonomy" id="747525"/>
    <lineage>
        <taxon>Eukaryota</taxon>
        <taxon>Fungi</taxon>
        <taxon>Dikarya</taxon>
        <taxon>Basidiomycota</taxon>
        <taxon>Agaricomycotina</taxon>
        <taxon>Agaricomycetes</taxon>
        <taxon>Russulales</taxon>
        <taxon>Bondarzewiaceae</taxon>
        <taxon>Heterobasidion</taxon>
        <taxon>Heterobasidion annosum species complex</taxon>
    </lineage>
</organism>
<dbReference type="HOGENOM" id="CLU_001570_2_3_1"/>
<comment type="pathway">
    <text evidence="2">Secondary metabolite biosynthesis.</text>
</comment>
<dbReference type="GO" id="GO:0016705">
    <property type="term" value="F:oxidoreductase activity, acting on paired donors, with incorporation or reduction of molecular oxygen"/>
    <property type="evidence" value="ECO:0007669"/>
    <property type="project" value="InterPro"/>
</dbReference>
<dbReference type="AlphaFoldDB" id="W4JR08"/>
<dbReference type="OrthoDB" id="2789670at2759"/>
<dbReference type="Gene3D" id="1.10.630.10">
    <property type="entry name" value="Cytochrome P450"/>
    <property type="match status" value="1"/>
</dbReference>
<dbReference type="RefSeq" id="XP_009552732.1">
    <property type="nucleotide sequence ID" value="XM_009554437.1"/>
</dbReference>
<dbReference type="PANTHER" id="PTHR46300:SF7">
    <property type="entry name" value="P450, PUTATIVE (EUROFUNG)-RELATED"/>
    <property type="match status" value="1"/>
</dbReference>
<protein>
    <submittedName>
        <fullName evidence="11">Cytochrome P450 monooxygenase 17</fullName>
    </submittedName>
</protein>
<feature type="binding site" description="axial binding residue" evidence="9">
    <location>
        <position position="440"/>
    </location>
    <ligand>
        <name>heme</name>
        <dbReference type="ChEBI" id="CHEBI:30413"/>
    </ligand>
    <ligandPart>
        <name>Fe</name>
        <dbReference type="ChEBI" id="CHEBI:18248"/>
    </ligandPart>
</feature>
<evidence type="ECO:0000313" key="12">
    <source>
        <dbReference type="Proteomes" id="UP000030671"/>
    </source>
</evidence>
<dbReference type="InterPro" id="IPR036396">
    <property type="entry name" value="Cyt_P450_sf"/>
</dbReference>
<evidence type="ECO:0000256" key="1">
    <source>
        <dbReference type="ARBA" id="ARBA00001971"/>
    </source>
</evidence>
<dbReference type="InParanoid" id="W4JR08"/>
<name>W4JR08_HETIT</name>
<dbReference type="EMBL" id="KI925466">
    <property type="protein sequence ID" value="ETW75301.1"/>
    <property type="molecule type" value="Genomic_DNA"/>
</dbReference>
<evidence type="ECO:0000256" key="8">
    <source>
        <dbReference type="ARBA" id="ARBA00023033"/>
    </source>
</evidence>
<dbReference type="SUPFAM" id="SSF48264">
    <property type="entry name" value="Cytochrome P450"/>
    <property type="match status" value="1"/>
</dbReference>
<dbReference type="InterPro" id="IPR002401">
    <property type="entry name" value="Cyt_P450_E_grp-I"/>
</dbReference>
<dbReference type="PRINTS" id="PR00463">
    <property type="entry name" value="EP450I"/>
</dbReference>
<dbReference type="InterPro" id="IPR017972">
    <property type="entry name" value="Cyt_P450_CS"/>
</dbReference>